<dbReference type="Proteomes" id="UP000054560">
    <property type="component" value="Unassembled WGS sequence"/>
</dbReference>
<feature type="non-terminal residue" evidence="2">
    <location>
        <position position="244"/>
    </location>
</feature>
<dbReference type="AlphaFoldDB" id="A0A0L0F2N1"/>
<sequence>QKYYSFDSPDTVRVATDATQSFALQPPREHTTASMISSSIATGGGLEDKDTWKYTAMDMPLFIGPHLCNTAEEGEHTHTSSGSSQASLSVSGSGDGADTDGGAQVTVMNESKRKQKKLSRRRKVEKLLKQKLGEDKHGGTGKRTSKWTSLNTCDELVTSRDSATGGIVSKEMVDAVGVSGPEGQEQASSNSRAKLKEWATVKIRQKNRTADEKHEFTAFKGDKRHSFAGLILPRSIVDASHKNA</sequence>
<feature type="compositionally biased region" description="Low complexity" evidence="1">
    <location>
        <begin position="80"/>
        <end position="92"/>
    </location>
</feature>
<keyword evidence="3" id="KW-1185">Reference proteome</keyword>
<proteinExistence type="predicted"/>
<evidence type="ECO:0000313" key="3">
    <source>
        <dbReference type="Proteomes" id="UP000054560"/>
    </source>
</evidence>
<feature type="compositionally biased region" description="Basic and acidic residues" evidence="1">
    <location>
        <begin position="125"/>
        <end position="138"/>
    </location>
</feature>
<feature type="non-terminal residue" evidence="2">
    <location>
        <position position="1"/>
    </location>
</feature>
<name>A0A0L0F2N1_9EUKA</name>
<dbReference type="RefSeq" id="XP_014144330.1">
    <property type="nucleotide sequence ID" value="XM_014288855.1"/>
</dbReference>
<gene>
    <name evidence="2" type="ORF">SARC_17046</name>
</gene>
<evidence type="ECO:0000256" key="1">
    <source>
        <dbReference type="SAM" id="MobiDB-lite"/>
    </source>
</evidence>
<dbReference type="EMBL" id="KQ251201">
    <property type="protein sequence ID" value="KNC70428.1"/>
    <property type="molecule type" value="Genomic_DNA"/>
</dbReference>
<evidence type="ECO:0000313" key="2">
    <source>
        <dbReference type="EMBL" id="KNC70428.1"/>
    </source>
</evidence>
<accession>A0A0L0F2N1</accession>
<protein>
    <submittedName>
        <fullName evidence="2">Uncharacterized protein</fullName>
    </submittedName>
</protein>
<reference evidence="2 3" key="1">
    <citation type="submission" date="2011-02" db="EMBL/GenBank/DDBJ databases">
        <title>The Genome Sequence of Sphaeroforma arctica JP610.</title>
        <authorList>
            <consortium name="The Broad Institute Genome Sequencing Platform"/>
            <person name="Russ C."/>
            <person name="Cuomo C."/>
            <person name="Young S.K."/>
            <person name="Zeng Q."/>
            <person name="Gargeya S."/>
            <person name="Alvarado L."/>
            <person name="Berlin A."/>
            <person name="Chapman S.B."/>
            <person name="Chen Z."/>
            <person name="Freedman E."/>
            <person name="Gellesch M."/>
            <person name="Goldberg J."/>
            <person name="Griggs A."/>
            <person name="Gujja S."/>
            <person name="Heilman E."/>
            <person name="Heiman D."/>
            <person name="Howarth C."/>
            <person name="Mehta T."/>
            <person name="Neiman D."/>
            <person name="Pearson M."/>
            <person name="Roberts A."/>
            <person name="Saif S."/>
            <person name="Shea T."/>
            <person name="Shenoy N."/>
            <person name="Sisk P."/>
            <person name="Stolte C."/>
            <person name="Sykes S."/>
            <person name="White J."/>
            <person name="Yandava C."/>
            <person name="Burger G."/>
            <person name="Gray M.W."/>
            <person name="Holland P.W.H."/>
            <person name="King N."/>
            <person name="Lang F.B.F."/>
            <person name="Roger A.J."/>
            <person name="Ruiz-Trillo I."/>
            <person name="Haas B."/>
            <person name="Nusbaum C."/>
            <person name="Birren B."/>
        </authorList>
    </citation>
    <scope>NUCLEOTIDE SEQUENCE [LARGE SCALE GENOMIC DNA]</scope>
    <source>
        <strain evidence="2 3">JP610</strain>
    </source>
</reference>
<dbReference type="GeneID" id="25917550"/>
<feature type="region of interest" description="Disordered" evidence="1">
    <location>
        <begin position="72"/>
        <end position="146"/>
    </location>
</feature>
<organism evidence="2 3">
    <name type="scientific">Sphaeroforma arctica JP610</name>
    <dbReference type="NCBI Taxonomy" id="667725"/>
    <lineage>
        <taxon>Eukaryota</taxon>
        <taxon>Ichthyosporea</taxon>
        <taxon>Ichthyophonida</taxon>
        <taxon>Sphaeroforma</taxon>
    </lineage>
</organism>
<feature type="compositionally biased region" description="Basic residues" evidence="1">
    <location>
        <begin position="113"/>
        <end position="124"/>
    </location>
</feature>